<evidence type="ECO:0000256" key="2">
    <source>
        <dbReference type="ARBA" id="ARBA00023043"/>
    </source>
</evidence>
<keyword evidence="2 3" id="KW-0040">ANK repeat</keyword>
<comment type="caution">
    <text evidence="7">The sequence shown here is derived from an EMBL/GenBank/DDBJ whole genome shotgun (WGS) entry which is preliminary data.</text>
</comment>
<dbReference type="InterPro" id="IPR001623">
    <property type="entry name" value="DnaJ_domain"/>
</dbReference>
<dbReference type="Gene3D" id="1.10.287.110">
    <property type="entry name" value="DnaJ domain"/>
    <property type="match status" value="1"/>
</dbReference>
<feature type="coiled-coil region" evidence="4">
    <location>
        <begin position="472"/>
        <end position="499"/>
    </location>
</feature>
<gene>
    <name evidence="7" type="ORF">PGLA2088_LOCUS25555</name>
</gene>
<dbReference type="Pfam" id="PF12796">
    <property type="entry name" value="Ank_2"/>
    <property type="match status" value="2"/>
</dbReference>
<evidence type="ECO:0000256" key="1">
    <source>
        <dbReference type="ARBA" id="ARBA00022737"/>
    </source>
</evidence>
<accession>A0A813JZX7</accession>
<dbReference type="EMBL" id="CAJNNW010026778">
    <property type="protein sequence ID" value="CAE8687667.1"/>
    <property type="molecule type" value="Genomic_DNA"/>
</dbReference>
<protein>
    <recommendedName>
        <fullName evidence="6">J domain-containing protein</fullName>
    </recommendedName>
</protein>
<name>A0A813JZX7_POLGL</name>
<evidence type="ECO:0000256" key="4">
    <source>
        <dbReference type="SAM" id="Coils"/>
    </source>
</evidence>
<feature type="domain" description="J" evidence="6">
    <location>
        <begin position="465"/>
        <end position="556"/>
    </location>
</feature>
<evidence type="ECO:0000313" key="7">
    <source>
        <dbReference type="EMBL" id="CAE8687667.1"/>
    </source>
</evidence>
<dbReference type="Gene3D" id="1.25.40.20">
    <property type="entry name" value="Ankyrin repeat-containing domain"/>
    <property type="match status" value="2"/>
</dbReference>
<dbReference type="PROSITE" id="PS50297">
    <property type="entry name" value="ANK_REP_REGION"/>
    <property type="match status" value="2"/>
</dbReference>
<evidence type="ECO:0000256" key="3">
    <source>
        <dbReference type="PROSITE-ProRule" id="PRU00023"/>
    </source>
</evidence>
<evidence type="ECO:0000259" key="6">
    <source>
        <dbReference type="PROSITE" id="PS50076"/>
    </source>
</evidence>
<dbReference type="Pfam" id="PF05686">
    <property type="entry name" value="Glyco_transf_90"/>
    <property type="match status" value="1"/>
</dbReference>
<dbReference type="AlphaFoldDB" id="A0A813JZX7"/>
<keyword evidence="1" id="KW-0677">Repeat</keyword>
<feature type="repeat" description="ANK" evidence="3">
    <location>
        <begin position="275"/>
        <end position="307"/>
    </location>
</feature>
<evidence type="ECO:0000256" key="5">
    <source>
        <dbReference type="SAM" id="MobiDB-lite"/>
    </source>
</evidence>
<feature type="repeat" description="ANK" evidence="3">
    <location>
        <begin position="105"/>
        <end position="138"/>
    </location>
</feature>
<dbReference type="SUPFAM" id="SSF46565">
    <property type="entry name" value="Chaperone J-domain"/>
    <property type="match status" value="1"/>
</dbReference>
<dbReference type="PROSITE" id="PS50076">
    <property type="entry name" value="DNAJ_2"/>
    <property type="match status" value="1"/>
</dbReference>
<dbReference type="InterPro" id="IPR002110">
    <property type="entry name" value="Ankyrin_rpt"/>
</dbReference>
<dbReference type="SMART" id="SM00248">
    <property type="entry name" value="ANK"/>
    <property type="match status" value="5"/>
</dbReference>
<organism evidence="7 8">
    <name type="scientific">Polarella glacialis</name>
    <name type="common">Dinoflagellate</name>
    <dbReference type="NCBI Taxonomy" id="89957"/>
    <lineage>
        <taxon>Eukaryota</taxon>
        <taxon>Sar</taxon>
        <taxon>Alveolata</taxon>
        <taxon>Dinophyceae</taxon>
        <taxon>Suessiales</taxon>
        <taxon>Suessiaceae</taxon>
        <taxon>Polarella</taxon>
    </lineage>
</organism>
<keyword evidence="4" id="KW-0175">Coiled coil</keyword>
<dbReference type="InterPro" id="IPR051637">
    <property type="entry name" value="Ank_repeat_dom-contain_49"/>
</dbReference>
<dbReference type="InterPro" id="IPR036869">
    <property type="entry name" value="J_dom_sf"/>
</dbReference>
<sequence>MDDMSLEGRNAESVPVELFRGEKPRRRGVSALDLAVARGFEEGGEVLLQHGAPLRHFQHETLVEAIDRGSMLLLRALLQQLGVYTHQGLYMTEAACEALNSAGADGNTPLHMACLLPDKEAAVKILIAHNAEMNVENDEGMTPLDCCVQTQNRAAWRALRHSAGGQAKHRHYEAEHRSLRSAVASNCLFLARNVHLRQDDEKKVGKLGADHGELLHLALATPAVSEDMVQYLVEQGADVNTLLDGFSVMRLERYVSGQGIELVFDIAAGVNHREAGCLPLHLAACRGHVDAVKVLLKANSNVHEQTDNGRTALDLACDALSMLDGADSAGEDEVFARLCRTIDALLARSCRLKEFKDESQLDRAREFVQREAGTLRKDALDQKEATKEDSGRAEARKVAKRRRDDGDEAVKAVEREVRAKVVEEEKKTDGYKESEKLAKKVAEAREVLQASWRGDGEKLPEYLSSKYYQIRIDVLRRKIQEKDQQIEEALKKMDFAEEDYLWLLRKRMRDLRLKHHPDKITDRQPTEEDYKFYERITKAYDVLCTKEERDKYLELSNHVEWLQQRGEVDEANLVEKATFWDAILADDSLPQSHRDKAPSSEGSAQHCGTVALFHFMGIIVFPTPPADLAGDGLGAASKRLCSERLGQCRDDDYPIGKTVARSAAHFLGACCPEYRRKLLSARAPSWMMREVTEDFAIWKGSWQPQISSERLDDAERRFGESLSLLGQLGTTLACREHSHGPFVIKDIAAGATWSQSAQFAGAVETLLGAGALSSDVDFLVMWDETQCQKGVALIPLNDCLGGLADELHRRILDGMEATPSPDSNQWTRDALDNRLVWRGSIRSSVTCTPPNTKPEACRCEQLDHPDNTSDLKRWARFRLLDQAHRFPDDLDARGRCASCRPGAEAPSWFASLPQQGDSHGFAWRNYLLHGSVDANAYNTLANWRPLLLGRVLVKQVAAITVSWFRHGLKPFVHYIPVREDLSDLRKQLAWARAHPNETESIRRAGFEFARKYVARCQHYSRLHLWAALEEYIKLQNGQFQ</sequence>
<dbReference type="PANTHER" id="PTHR24180">
    <property type="entry name" value="CYCLIN-DEPENDENT KINASE INHIBITOR 2C-RELATED"/>
    <property type="match status" value="1"/>
</dbReference>
<proteinExistence type="predicted"/>
<feature type="region of interest" description="Disordered" evidence="5">
    <location>
        <begin position="378"/>
        <end position="401"/>
    </location>
</feature>
<dbReference type="Proteomes" id="UP000626109">
    <property type="component" value="Unassembled WGS sequence"/>
</dbReference>
<dbReference type="SUPFAM" id="SSF48403">
    <property type="entry name" value="Ankyrin repeat"/>
    <property type="match status" value="1"/>
</dbReference>
<dbReference type="PROSITE" id="PS50088">
    <property type="entry name" value="ANK_REPEAT"/>
    <property type="match status" value="3"/>
</dbReference>
<dbReference type="InterPro" id="IPR036770">
    <property type="entry name" value="Ankyrin_rpt-contain_sf"/>
</dbReference>
<evidence type="ECO:0000313" key="8">
    <source>
        <dbReference type="Proteomes" id="UP000626109"/>
    </source>
</evidence>
<dbReference type="PANTHER" id="PTHR24180:SF45">
    <property type="entry name" value="POLY [ADP-RIBOSE] POLYMERASE TANKYRASE"/>
    <property type="match status" value="1"/>
</dbReference>
<dbReference type="CDD" id="cd06257">
    <property type="entry name" value="DnaJ"/>
    <property type="match status" value="1"/>
</dbReference>
<dbReference type="InterPro" id="IPR006598">
    <property type="entry name" value="CAP10"/>
</dbReference>
<reference evidence="7" key="1">
    <citation type="submission" date="2021-02" db="EMBL/GenBank/DDBJ databases">
        <authorList>
            <person name="Dougan E. K."/>
            <person name="Rhodes N."/>
            <person name="Thang M."/>
            <person name="Chan C."/>
        </authorList>
    </citation>
    <scope>NUCLEOTIDE SEQUENCE</scope>
</reference>
<feature type="repeat" description="ANK" evidence="3">
    <location>
        <begin position="210"/>
        <end position="244"/>
    </location>
</feature>